<sequence length="62" mass="7076">MEKNKYLNRLEKSGIKPTAIRLLVLDAISNKEEIISLLDLEAELGTIDKSTLFRTLTLFQNI</sequence>
<dbReference type="InterPro" id="IPR036388">
    <property type="entry name" value="WH-like_DNA-bd_sf"/>
</dbReference>
<reference evidence="1" key="1">
    <citation type="submission" date="2019-08" db="EMBL/GenBank/DDBJ databases">
        <authorList>
            <person name="Kucharzyk K."/>
            <person name="Murdoch R.W."/>
            <person name="Higgins S."/>
            <person name="Loffler F."/>
        </authorList>
    </citation>
    <scope>NUCLEOTIDE SEQUENCE</scope>
</reference>
<dbReference type="SUPFAM" id="SSF46785">
    <property type="entry name" value="Winged helix' DNA-binding domain"/>
    <property type="match status" value="1"/>
</dbReference>
<organism evidence="1">
    <name type="scientific">bioreactor metagenome</name>
    <dbReference type="NCBI Taxonomy" id="1076179"/>
    <lineage>
        <taxon>unclassified sequences</taxon>
        <taxon>metagenomes</taxon>
        <taxon>ecological metagenomes</taxon>
    </lineage>
</organism>
<dbReference type="AlphaFoldDB" id="A0A644VKT5"/>
<dbReference type="Gene3D" id="1.10.10.10">
    <property type="entry name" value="Winged helix-like DNA-binding domain superfamily/Winged helix DNA-binding domain"/>
    <property type="match status" value="1"/>
</dbReference>
<comment type="caution">
    <text evidence="1">The sequence shown here is derived from an EMBL/GenBank/DDBJ whole genome shotgun (WGS) entry which is preliminary data.</text>
</comment>
<accession>A0A644VKT5</accession>
<evidence type="ECO:0000313" key="1">
    <source>
        <dbReference type="EMBL" id="MPL91941.1"/>
    </source>
</evidence>
<protein>
    <recommendedName>
        <fullName evidence="2">Ferric uptake regulation protein</fullName>
    </recommendedName>
</protein>
<proteinExistence type="predicted"/>
<gene>
    <name evidence="1" type="ORF">SDC9_38028</name>
</gene>
<dbReference type="EMBL" id="VSSQ01000344">
    <property type="protein sequence ID" value="MPL91941.1"/>
    <property type="molecule type" value="Genomic_DNA"/>
</dbReference>
<name>A0A644VKT5_9ZZZZ</name>
<dbReference type="InterPro" id="IPR036390">
    <property type="entry name" value="WH_DNA-bd_sf"/>
</dbReference>
<evidence type="ECO:0008006" key="2">
    <source>
        <dbReference type="Google" id="ProtNLM"/>
    </source>
</evidence>